<name>A0ABR7LZ81_9ACTN</name>
<accession>A0ABR7LZ81</accession>
<sequence>MRPPAWALRESERLDLDEFSGWFSEAWSALTSRFLKLECRQDYREIETNESQAAYESGDIEKARELLRVEAEADRPLYEDVIKQSIDYARIRLVQEPLSPYLRYELISYEIRQAMGENIEVVRVPGELALPNEDYFDFLLFDRYVALIHDYGESGAQSGGWMTRHPGTIESLERTLLALRETAVPIDQYAR</sequence>
<reference evidence="2 3" key="1">
    <citation type="submission" date="2020-06" db="EMBL/GenBank/DDBJ databases">
        <title>Actinomadura xiongansis sp. nov., isolated from soil of Baiyangdian.</title>
        <authorList>
            <person name="Zhang X."/>
        </authorList>
    </citation>
    <scope>NUCLEOTIDE SEQUENCE [LARGE SCALE GENOMIC DNA]</scope>
    <source>
        <strain evidence="2 3">HBUM206468</strain>
    </source>
</reference>
<evidence type="ECO:0000259" key="1">
    <source>
        <dbReference type="Pfam" id="PF21806"/>
    </source>
</evidence>
<protein>
    <recommendedName>
        <fullName evidence="1">DUF6879 domain-containing protein</fullName>
    </recommendedName>
</protein>
<gene>
    <name evidence="2" type="ORF">HKK74_32435</name>
</gene>
<comment type="caution">
    <text evidence="2">The sequence shown here is derived from an EMBL/GenBank/DDBJ whole genome shotgun (WGS) entry which is preliminary data.</text>
</comment>
<dbReference type="Pfam" id="PF21806">
    <property type="entry name" value="DUF6879"/>
    <property type="match status" value="1"/>
</dbReference>
<feature type="domain" description="DUF6879" evidence="1">
    <location>
        <begin position="23"/>
        <end position="190"/>
    </location>
</feature>
<dbReference type="Proteomes" id="UP000805614">
    <property type="component" value="Unassembled WGS sequence"/>
</dbReference>
<dbReference type="RefSeq" id="WP_187247208.1">
    <property type="nucleotide sequence ID" value="NZ_BAAAOK010000009.1"/>
</dbReference>
<keyword evidence="3" id="KW-1185">Reference proteome</keyword>
<organism evidence="2 3">
    <name type="scientific">Actinomadura alba</name>
    <dbReference type="NCBI Taxonomy" id="406431"/>
    <lineage>
        <taxon>Bacteria</taxon>
        <taxon>Bacillati</taxon>
        <taxon>Actinomycetota</taxon>
        <taxon>Actinomycetes</taxon>
        <taxon>Streptosporangiales</taxon>
        <taxon>Thermomonosporaceae</taxon>
        <taxon>Actinomadura</taxon>
    </lineage>
</organism>
<dbReference type="EMBL" id="JABVEC010000037">
    <property type="protein sequence ID" value="MBC6470162.1"/>
    <property type="molecule type" value="Genomic_DNA"/>
</dbReference>
<proteinExistence type="predicted"/>
<evidence type="ECO:0000313" key="2">
    <source>
        <dbReference type="EMBL" id="MBC6470162.1"/>
    </source>
</evidence>
<evidence type="ECO:0000313" key="3">
    <source>
        <dbReference type="Proteomes" id="UP000805614"/>
    </source>
</evidence>
<dbReference type="InterPro" id="IPR049244">
    <property type="entry name" value="DUF6879"/>
</dbReference>